<dbReference type="InterPro" id="IPR036291">
    <property type="entry name" value="NAD(P)-bd_dom_sf"/>
</dbReference>
<reference evidence="2 3" key="1">
    <citation type="journal article" date="2013" name="PLoS Genet.">
        <title>Comparative genome structure, secondary metabolite, and effector coding capacity across Cochliobolus pathogens.</title>
        <authorList>
            <person name="Condon B.J."/>
            <person name="Leng Y."/>
            <person name="Wu D."/>
            <person name="Bushley K.E."/>
            <person name="Ohm R.A."/>
            <person name="Otillar R."/>
            <person name="Martin J."/>
            <person name="Schackwitz W."/>
            <person name="Grimwood J."/>
            <person name="MohdZainudin N."/>
            <person name="Xue C."/>
            <person name="Wang R."/>
            <person name="Manning V.A."/>
            <person name="Dhillon B."/>
            <person name="Tu Z.J."/>
            <person name="Steffenson B.J."/>
            <person name="Salamov A."/>
            <person name="Sun H."/>
            <person name="Lowry S."/>
            <person name="LaButti K."/>
            <person name="Han J."/>
            <person name="Copeland A."/>
            <person name="Lindquist E."/>
            <person name="Barry K."/>
            <person name="Schmutz J."/>
            <person name="Baker S.E."/>
            <person name="Ciuffetti L.M."/>
            <person name="Grigoriev I.V."/>
            <person name="Zhong S."/>
            <person name="Turgeon B.G."/>
        </authorList>
    </citation>
    <scope>NUCLEOTIDE SEQUENCE [LARGE SCALE GENOMIC DNA]</scope>
    <source>
        <strain evidence="2 3">26-R-13</strain>
    </source>
</reference>
<dbReference type="HOGENOM" id="CLU_010194_44_0_1"/>
<dbReference type="GeneID" id="19148252"/>
<dbReference type="Gene3D" id="3.40.50.720">
    <property type="entry name" value="NAD(P)-binding Rossmann-like Domain"/>
    <property type="match status" value="1"/>
</dbReference>
<protein>
    <recommendedName>
        <fullName evidence="4">NAD(P)-binding protein</fullName>
    </recommendedName>
</protein>
<proteinExistence type="predicted"/>
<dbReference type="RefSeq" id="XP_007711755.1">
    <property type="nucleotide sequence ID" value="XM_007713565.1"/>
</dbReference>
<dbReference type="Proteomes" id="UP000053841">
    <property type="component" value="Unassembled WGS sequence"/>
</dbReference>
<dbReference type="PANTHER" id="PTHR43157:SF31">
    <property type="entry name" value="PHOSPHATIDYLINOSITOL-GLYCAN BIOSYNTHESIS CLASS F PROTEIN"/>
    <property type="match status" value="1"/>
</dbReference>
<dbReference type="PANTHER" id="PTHR43157">
    <property type="entry name" value="PHOSPHATIDYLINOSITOL-GLYCAN BIOSYNTHESIS CLASS F PROTEIN-RELATED"/>
    <property type="match status" value="1"/>
</dbReference>
<dbReference type="EMBL" id="KI964600">
    <property type="protein sequence ID" value="EUC33951.1"/>
    <property type="molecule type" value="Genomic_DNA"/>
</dbReference>
<name>W6YR48_COCC2</name>
<sequence length="339" mass="36567">MATSKSFTAEIGGLEIAKAYSSQITGKTILITGVSPGGIGEATARAFAHGGASLIIATGRSKARVESLTKEISADYPSTKFFNVVLDLASLKDVQRAANDILNEKSIEKIDILVENAGSQFGNAERQLTVDGIETHLAANYLGHFLFTKMLLPRLLAAAKVNPPGATRIIPVSSEASHYSPFRFSDWNFDLNKELPDDEKPNWDLITSVVGIPATDKFDAYVAYGQSKTAALLLAVHLNKLFAKEGIFSFSLHPGRVRSSAALAIIKAVPAFDKLFTKTIDQGSSTILLAAADPGLNPEKGVWLEDNQLVEPVAWAVDQEKAERLWKLSEDIIAEKLGN</sequence>
<dbReference type="SUPFAM" id="SSF51735">
    <property type="entry name" value="NAD(P)-binding Rossmann-fold domains"/>
    <property type="match status" value="1"/>
</dbReference>
<dbReference type="OrthoDB" id="191139at2759"/>
<dbReference type="GO" id="GO:0016491">
    <property type="term" value="F:oxidoreductase activity"/>
    <property type="evidence" value="ECO:0007669"/>
    <property type="project" value="UniProtKB-KW"/>
</dbReference>
<evidence type="ECO:0000256" key="1">
    <source>
        <dbReference type="ARBA" id="ARBA00023002"/>
    </source>
</evidence>
<dbReference type="InterPro" id="IPR002347">
    <property type="entry name" value="SDR_fam"/>
</dbReference>
<organism evidence="2 3">
    <name type="scientific">Cochliobolus carbonum (strain 26-R-13)</name>
    <name type="common">Maize leaf spot fungus</name>
    <name type="synonym">Bipolaris zeicola</name>
    <dbReference type="NCBI Taxonomy" id="930089"/>
    <lineage>
        <taxon>Eukaryota</taxon>
        <taxon>Fungi</taxon>
        <taxon>Dikarya</taxon>
        <taxon>Ascomycota</taxon>
        <taxon>Pezizomycotina</taxon>
        <taxon>Dothideomycetes</taxon>
        <taxon>Pleosporomycetidae</taxon>
        <taxon>Pleosporales</taxon>
        <taxon>Pleosporineae</taxon>
        <taxon>Pleosporaceae</taxon>
        <taxon>Bipolaris</taxon>
    </lineage>
</organism>
<dbReference type="AlphaFoldDB" id="W6YR48"/>
<keyword evidence="3" id="KW-1185">Reference proteome</keyword>
<evidence type="ECO:0008006" key="4">
    <source>
        <dbReference type="Google" id="ProtNLM"/>
    </source>
</evidence>
<dbReference type="Pfam" id="PF00106">
    <property type="entry name" value="adh_short"/>
    <property type="match status" value="1"/>
</dbReference>
<accession>W6YR48</accession>
<keyword evidence="1" id="KW-0560">Oxidoreductase</keyword>
<gene>
    <name evidence="2" type="ORF">COCCADRAFT_36305</name>
</gene>
<evidence type="ECO:0000313" key="2">
    <source>
        <dbReference type="EMBL" id="EUC33951.1"/>
    </source>
</evidence>
<dbReference type="KEGG" id="bze:COCCADRAFT_36305"/>
<dbReference type="eggNOG" id="KOG1208">
    <property type="taxonomic scope" value="Eukaryota"/>
</dbReference>
<evidence type="ECO:0000313" key="3">
    <source>
        <dbReference type="Proteomes" id="UP000053841"/>
    </source>
</evidence>